<dbReference type="EMBL" id="FQZZ01000012">
    <property type="protein sequence ID" value="SHK89551.1"/>
    <property type="molecule type" value="Genomic_DNA"/>
</dbReference>
<protein>
    <recommendedName>
        <fullName evidence="3">DUF1643 domain-containing protein</fullName>
    </recommendedName>
</protein>
<keyword evidence="2" id="KW-1185">Reference proteome</keyword>
<evidence type="ECO:0008006" key="3">
    <source>
        <dbReference type="Google" id="ProtNLM"/>
    </source>
</evidence>
<accession>A0A1H0NH13</accession>
<proteinExistence type="predicted"/>
<sequence length="189" mass="21734">MLQPVLNQHDPGGRRMIRLPDGVVSDAEFSEDQRFRQKLMRDWTPEGRESRTILWIGMNPSTANINFNDPSCHREFLFSRQWGYTRYLKGNILDYRATRPRDIPRDLGAARTPRNLEAIMEMADDAECVVIAHGNMLKRHQPAIDDVLRVVAQNRVPMFCLGQTGKGFPRHVLTVPADVQLQRLAMLEP</sequence>
<evidence type="ECO:0000313" key="2">
    <source>
        <dbReference type="Proteomes" id="UP000324252"/>
    </source>
</evidence>
<dbReference type="Pfam" id="PF07799">
    <property type="entry name" value="DUF1643"/>
    <property type="match status" value="1"/>
</dbReference>
<name>A0A1H0NH13_9RHOB</name>
<dbReference type="Proteomes" id="UP000324252">
    <property type="component" value="Unassembled WGS sequence"/>
</dbReference>
<dbReference type="AlphaFoldDB" id="A0A1H0NH13"/>
<evidence type="ECO:0000313" key="1">
    <source>
        <dbReference type="EMBL" id="SHK89551.1"/>
    </source>
</evidence>
<gene>
    <name evidence="1" type="ORF">SAMN05444142_11255</name>
</gene>
<dbReference type="InterPro" id="IPR012441">
    <property type="entry name" value="DUF1643"/>
</dbReference>
<dbReference type="RefSeq" id="WP_149789646.1">
    <property type="nucleotide sequence ID" value="NZ_FNIO01000013.1"/>
</dbReference>
<reference evidence="1 2" key="1">
    <citation type="submission" date="2016-11" db="EMBL/GenBank/DDBJ databases">
        <authorList>
            <person name="Varghese N."/>
            <person name="Submissions S."/>
        </authorList>
    </citation>
    <scope>NUCLEOTIDE SEQUENCE [LARGE SCALE GENOMIC DNA]</scope>
    <source>
        <strain evidence="1 2">DSM 29620</strain>
    </source>
</reference>
<dbReference type="OrthoDB" id="9807577at2"/>
<organism evidence="1 2">
    <name type="scientific">Lutimaribacter pacificus</name>
    <dbReference type="NCBI Taxonomy" id="391948"/>
    <lineage>
        <taxon>Bacteria</taxon>
        <taxon>Pseudomonadati</taxon>
        <taxon>Pseudomonadota</taxon>
        <taxon>Alphaproteobacteria</taxon>
        <taxon>Rhodobacterales</taxon>
        <taxon>Roseobacteraceae</taxon>
        <taxon>Lutimaribacter</taxon>
    </lineage>
</organism>